<feature type="compositionally biased region" description="Low complexity" evidence="1">
    <location>
        <begin position="87"/>
        <end position="106"/>
    </location>
</feature>
<name>A0A4P2QR73_SORCE</name>
<dbReference type="RefSeq" id="WP_129576087.1">
    <property type="nucleotide sequence ID" value="NZ_CP012672.1"/>
</dbReference>
<feature type="region of interest" description="Disordered" evidence="1">
    <location>
        <begin position="1"/>
        <end position="28"/>
    </location>
</feature>
<dbReference type="AlphaFoldDB" id="A0A4P2QR73"/>
<feature type="region of interest" description="Disordered" evidence="1">
    <location>
        <begin position="84"/>
        <end position="106"/>
    </location>
</feature>
<organism evidence="3 4">
    <name type="scientific">Sorangium cellulosum</name>
    <name type="common">Polyangium cellulosum</name>
    <dbReference type="NCBI Taxonomy" id="56"/>
    <lineage>
        <taxon>Bacteria</taxon>
        <taxon>Pseudomonadati</taxon>
        <taxon>Myxococcota</taxon>
        <taxon>Polyangia</taxon>
        <taxon>Polyangiales</taxon>
        <taxon>Polyangiaceae</taxon>
        <taxon>Sorangium</taxon>
    </lineage>
</organism>
<evidence type="ECO:0000313" key="3">
    <source>
        <dbReference type="EMBL" id="AUX32516.1"/>
    </source>
</evidence>
<keyword evidence="2" id="KW-0812">Transmembrane</keyword>
<evidence type="ECO:0000256" key="2">
    <source>
        <dbReference type="SAM" id="Phobius"/>
    </source>
</evidence>
<protein>
    <submittedName>
        <fullName evidence="3">Uncharacterized protein</fullName>
    </submittedName>
</protein>
<sequence>MPPQASGTSASQGSSPDRPGSLPGATTVLTAGGGASAGRAALLARAPAAARWMVAGAAAVVAVVLGAALLRDDGSLARIEAAVSAERAGPAGSAPRRPVAPRPSDAVPADELAAATAGGVLQLEALAARYPKDPSIFRALMQRHALPPPYHAAALAAAKRLLELDPGAAADDDVKRVVSSAAGGPPEAASAALDLMATGMGSQGADLLYDLSIGSAALKERAAKRLAEAAVLARATPALRVAHELRVAPSCKARQALLGRAAADGDRRAIDVLTPLVSSKSKGCGFLGMSRCAAPCASIAKEIKAAIQAIEARVGPSPGAADAPESR</sequence>
<keyword evidence="2" id="KW-1133">Transmembrane helix</keyword>
<reference evidence="3 4" key="1">
    <citation type="submission" date="2015-09" db="EMBL/GenBank/DDBJ databases">
        <title>Sorangium comparison.</title>
        <authorList>
            <person name="Zaburannyi N."/>
            <person name="Bunk B."/>
            <person name="Overmann J."/>
            <person name="Mueller R."/>
        </authorList>
    </citation>
    <scope>NUCLEOTIDE SEQUENCE [LARGE SCALE GENOMIC DNA]</scope>
    <source>
        <strain evidence="3 4">So ce836</strain>
    </source>
</reference>
<gene>
    <name evidence="3" type="ORF">SOCE836_046560</name>
</gene>
<dbReference type="EMBL" id="CP012672">
    <property type="protein sequence ID" value="AUX32516.1"/>
    <property type="molecule type" value="Genomic_DNA"/>
</dbReference>
<evidence type="ECO:0000256" key="1">
    <source>
        <dbReference type="SAM" id="MobiDB-lite"/>
    </source>
</evidence>
<dbReference type="Proteomes" id="UP000295497">
    <property type="component" value="Chromosome"/>
</dbReference>
<proteinExistence type="predicted"/>
<feature type="compositionally biased region" description="Low complexity" evidence="1">
    <location>
        <begin position="1"/>
        <end position="16"/>
    </location>
</feature>
<feature type="transmembrane region" description="Helical" evidence="2">
    <location>
        <begin position="49"/>
        <end position="70"/>
    </location>
</feature>
<keyword evidence="2" id="KW-0472">Membrane</keyword>
<evidence type="ECO:0000313" key="4">
    <source>
        <dbReference type="Proteomes" id="UP000295497"/>
    </source>
</evidence>
<accession>A0A4P2QR73</accession>